<gene>
    <name evidence="6" type="ORF">E0L20_02200</name>
</gene>
<keyword evidence="3" id="KW-0732">Signal</keyword>
<dbReference type="SUPFAM" id="SSF49401">
    <property type="entry name" value="Bacterial adhesins"/>
    <property type="match status" value="1"/>
</dbReference>
<comment type="similarity">
    <text evidence="2">Belongs to the fimbrial protein family.</text>
</comment>
<accession>A0A4R0GHK6</accession>
<evidence type="ECO:0000256" key="4">
    <source>
        <dbReference type="ARBA" id="ARBA00023263"/>
    </source>
</evidence>
<keyword evidence="4" id="KW-0281">Fimbrium</keyword>
<dbReference type="InterPro" id="IPR036937">
    <property type="entry name" value="Adhesion_dom_fimbrial_sf"/>
</dbReference>
<comment type="subcellular location">
    <subcellularLocation>
        <location evidence="1">Fimbrium</location>
    </subcellularLocation>
</comment>
<dbReference type="AlphaFoldDB" id="A0A4R0GHK6"/>
<dbReference type="InterPro" id="IPR008966">
    <property type="entry name" value="Adhesion_dom_sf"/>
</dbReference>
<name>A0A4R0GHK6_9ENTR</name>
<comment type="caution">
    <text evidence="6">The sequence shown here is derived from an EMBL/GenBank/DDBJ whole genome shotgun (WGS) entry which is preliminary data.</text>
</comment>
<evidence type="ECO:0000259" key="5">
    <source>
        <dbReference type="Pfam" id="PF00419"/>
    </source>
</evidence>
<evidence type="ECO:0000313" key="6">
    <source>
        <dbReference type="EMBL" id="TCB94909.1"/>
    </source>
</evidence>
<evidence type="ECO:0000313" key="7">
    <source>
        <dbReference type="Proteomes" id="UP000291424"/>
    </source>
</evidence>
<dbReference type="Gene3D" id="2.60.40.1090">
    <property type="entry name" value="Fimbrial-type adhesion domain"/>
    <property type="match status" value="1"/>
</dbReference>
<protein>
    <submittedName>
        <fullName evidence="6">Type 1 fimbrial protein</fullName>
    </submittedName>
</protein>
<dbReference type="PANTHER" id="PTHR33420:SF3">
    <property type="entry name" value="FIMBRIAL SUBUNIT ELFA"/>
    <property type="match status" value="1"/>
</dbReference>
<dbReference type="Proteomes" id="UP000291424">
    <property type="component" value="Unassembled WGS sequence"/>
</dbReference>
<dbReference type="RefSeq" id="WP_131632474.1">
    <property type="nucleotide sequence ID" value="NZ_SJOO01000001.1"/>
</dbReference>
<dbReference type="EMBL" id="SJOO01000001">
    <property type="protein sequence ID" value="TCB94909.1"/>
    <property type="molecule type" value="Genomic_DNA"/>
</dbReference>
<evidence type="ECO:0000256" key="3">
    <source>
        <dbReference type="ARBA" id="ARBA00022729"/>
    </source>
</evidence>
<proteinExistence type="inferred from homology"/>
<dbReference type="InterPro" id="IPR000259">
    <property type="entry name" value="Adhesion_dom_fimbrial"/>
</dbReference>
<dbReference type="InterPro" id="IPR050263">
    <property type="entry name" value="Bact_Fimbrial_Adh_Pro"/>
</dbReference>
<organism evidence="6 7">
    <name type="scientific">Enterobacter wuhouensis</name>
    <dbReference type="NCBI Taxonomy" id="2529381"/>
    <lineage>
        <taxon>Bacteria</taxon>
        <taxon>Pseudomonadati</taxon>
        <taxon>Pseudomonadota</taxon>
        <taxon>Gammaproteobacteria</taxon>
        <taxon>Enterobacterales</taxon>
        <taxon>Enterobacteriaceae</taxon>
        <taxon>Enterobacter</taxon>
    </lineage>
</organism>
<evidence type="ECO:0000256" key="1">
    <source>
        <dbReference type="ARBA" id="ARBA00004561"/>
    </source>
</evidence>
<dbReference type="OrthoDB" id="6589707at2"/>
<reference evidence="6 7" key="1">
    <citation type="submission" date="2019-02" db="EMBL/GenBank/DDBJ databases">
        <title>The draft genome of Enterobacter spp. strains.</title>
        <authorList>
            <person name="Wang C."/>
            <person name="Feng Y."/>
            <person name="Zong Z."/>
        </authorList>
    </citation>
    <scope>NUCLEOTIDE SEQUENCE [LARGE SCALE GENOMIC DNA]</scope>
    <source>
        <strain evidence="6 7">WCHEW120002</strain>
    </source>
</reference>
<sequence>MNGTYKIKTVGLLALLLMLVPGPNVYAEGYIAINGELQAVGCTVNGDGNIDVPLDGVKLNTLNQKGAVAGKTPFTIGLNCYSNTQVNISLSSSHQDSYGTGVLSNTTGDGQSSGIGIQVLDQNSAPVTLGKSFTVINSATDGSNSIQLYAQYIRTGDSVSAGSIKTDADYTLSYN</sequence>
<dbReference type="Pfam" id="PF00419">
    <property type="entry name" value="Fimbrial"/>
    <property type="match status" value="1"/>
</dbReference>
<feature type="domain" description="Fimbrial-type adhesion" evidence="5">
    <location>
        <begin position="32"/>
        <end position="174"/>
    </location>
</feature>
<dbReference type="GO" id="GO:0009289">
    <property type="term" value="C:pilus"/>
    <property type="evidence" value="ECO:0007669"/>
    <property type="project" value="UniProtKB-SubCell"/>
</dbReference>
<dbReference type="PANTHER" id="PTHR33420">
    <property type="entry name" value="FIMBRIAL SUBUNIT ELFA-RELATED"/>
    <property type="match status" value="1"/>
</dbReference>
<evidence type="ECO:0000256" key="2">
    <source>
        <dbReference type="ARBA" id="ARBA00006671"/>
    </source>
</evidence>
<dbReference type="GO" id="GO:0043709">
    <property type="term" value="P:cell adhesion involved in single-species biofilm formation"/>
    <property type="evidence" value="ECO:0007669"/>
    <property type="project" value="TreeGrafter"/>
</dbReference>